<sequence length="111" mass="13184">MRKTLVILIIASALLVSFVESKKQIRKQKYEEVRQMPLLNQSQLESSSISVTFYNAYNDDCFSACETVHGNSLYYYQYQLYMCCHIGLTNPYYDWYYMECYPQVLKCKGDY</sequence>
<dbReference type="RefSeq" id="XP_001017428.1">
    <property type="nucleotide sequence ID" value="XM_001017428.1"/>
</dbReference>
<reference evidence="3" key="1">
    <citation type="journal article" date="2006" name="PLoS Biol.">
        <title>Macronuclear genome sequence of the ciliate Tetrahymena thermophila, a model eukaryote.</title>
        <authorList>
            <person name="Eisen J.A."/>
            <person name="Coyne R.S."/>
            <person name="Wu M."/>
            <person name="Wu D."/>
            <person name="Thiagarajan M."/>
            <person name="Wortman J.R."/>
            <person name="Badger J.H."/>
            <person name="Ren Q."/>
            <person name="Amedeo P."/>
            <person name="Jones K.M."/>
            <person name="Tallon L.J."/>
            <person name="Delcher A.L."/>
            <person name="Salzberg S.L."/>
            <person name="Silva J.C."/>
            <person name="Haas B.J."/>
            <person name="Majoros W.H."/>
            <person name="Farzad M."/>
            <person name="Carlton J.M."/>
            <person name="Smith R.K. Jr."/>
            <person name="Garg J."/>
            <person name="Pearlman R.E."/>
            <person name="Karrer K.M."/>
            <person name="Sun L."/>
            <person name="Manning G."/>
            <person name="Elde N.C."/>
            <person name="Turkewitz A.P."/>
            <person name="Asai D.J."/>
            <person name="Wilkes D.E."/>
            <person name="Wang Y."/>
            <person name="Cai H."/>
            <person name="Collins K."/>
            <person name="Stewart B.A."/>
            <person name="Lee S.R."/>
            <person name="Wilamowska K."/>
            <person name="Weinberg Z."/>
            <person name="Ruzzo W.L."/>
            <person name="Wloga D."/>
            <person name="Gaertig J."/>
            <person name="Frankel J."/>
            <person name="Tsao C.-C."/>
            <person name="Gorovsky M.A."/>
            <person name="Keeling P.J."/>
            <person name="Waller R.F."/>
            <person name="Patron N.J."/>
            <person name="Cherry J.M."/>
            <person name="Stover N.A."/>
            <person name="Krieger C.J."/>
            <person name="del Toro C."/>
            <person name="Ryder H.F."/>
            <person name="Williamson S.C."/>
            <person name="Barbeau R.A."/>
            <person name="Hamilton E.P."/>
            <person name="Orias E."/>
        </authorList>
    </citation>
    <scope>NUCLEOTIDE SEQUENCE [LARGE SCALE GENOMIC DNA]</scope>
    <source>
        <strain evidence="3">SB210</strain>
    </source>
</reference>
<name>I7MJT7_TETTS</name>
<dbReference type="KEGG" id="tet:TTHERM_00481170"/>
<dbReference type="HOGENOM" id="CLU_2176143_0_0_1"/>
<evidence type="ECO:0000313" key="3">
    <source>
        <dbReference type="Proteomes" id="UP000009168"/>
    </source>
</evidence>
<keyword evidence="2" id="KW-0812">Transmembrane</keyword>
<protein>
    <submittedName>
        <fullName evidence="2">Transmembrane protein, putative</fullName>
    </submittedName>
</protein>
<feature type="signal peptide" evidence="1">
    <location>
        <begin position="1"/>
        <end position="21"/>
    </location>
</feature>
<keyword evidence="3" id="KW-1185">Reference proteome</keyword>
<dbReference type="InParanoid" id="I7MJT7"/>
<proteinExistence type="predicted"/>
<keyword evidence="2" id="KW-0472">Membrane</keyword>
<accession>I7MJT7</accession>
<dbReference type="Proteomes" id="UP000009168">
    <property type="component" value="Unassembled WGS sequence"/>
</dbReference>
<dbReference type="EMBL" id="GG662667">
    <property type="protein sequence ID" value="EAR97183.1"/>
    <property type="molecule type" value="Genomic_DNA"/>
</dbReference>
<gene>
    <name evidence="2" type="ORF">TTHERM_00481170</name>
</gene>
<evidence type="ECO:0000256" key="1">
    <source>
        <dbReference type="SAM" id="SignalP"/>
    </source>
</evidence>
<dbReference type="AlphaFoldDB" id="I7MJT7"/>
<feature type="chain" id="PRO_5003712730" evidence="1">
    <location>
        <begin position="22"/>
        <end position="111"/>
    </location>
</feature>
<keyword evidence="1" id="KW-0732">Signal</keyword>
<evidence type="ECO:0000313" key="2">
    <source>
        <dbReference type="EMBL" id="EAR97183.1"/>
    </source>
</evidence>
<dbReference type="GeneID" id="7832911"/>
<organism evidence="2 3">
    <name type="scientific">Tetrahymena thermophila (strain SB210)</name>
    <dbReference type="NCBI Taxonomy" id="312017"/>
    <lineage>
        <taxon>Eukaryota</taxon>
        <taxon>Sar</taxon>
        <taxon>Alveolata</taxon>
        <taxon>Ciliophora</taxon>
        <taxon>Intramacronucleata</taxon>
        <taxon>Oligohymenophorea</taxon>
        <taxon>Hymenostomatida</taxon>
        <taxon>Tetrahymenina</taxon>
        <taxon>Tetrahymenidae</taxon>
        <taxon>Tetrahymena</taxon>
    </lineage>
</organism>